<dbReference type="GO" id="GO:0016226">
    <property type="term" value="P:iron-sulfur cluster assembly"/>
    <property type="evidence" value="ECO:0007669"/>
    <property type="project" value="InterPro"/>
</dbReference>
<keyword evidence="6" id="KW-0378">Hydrolase</keyword>
<dbReference type="Gene3D" id="3.40.50.300">
    <property type="entry name" value="P-loop containing nucleotide triphosphate hydrolases"/>
    <property type="match status" value="1"/>
</dbReference>
<dbReference type="GO" id="GO:0140663">
    <property type="term" value="F:ATP-dependent FeS chaperone activity"/>
    <property type="evidence" value="ECO:0007669"/>
    <property type="project" value="InterPro"/>
</dbReference>
<reference evidence="7" key="2">
    <citation type="journal article" date="2021" name="PeerJ">
        <title>Extensive microbial diversity within the chicken gut microbiome revealed by metagenomics and culture.</title>
        <authorList>
            <person name="Gilroy R."/>
            <person name="Ravi A."/>
            <person name="Getino M."/>
            <person name="Pursley I."/>
            <person name="Horton D.L."/>
            <person name="Alikhan N.F."/>
            <person name="Baker D."/>
            <person name="Gharbi K."/>
            <person name="Hall N."/>
            <person name="Watson M."/>
            <person name="Adriaenssens E.M."/>
            <person name="Foster-Nyarko E."/>
            <person name="Jarju S."/>
            <person name="Secka A."/>
            <person name="Antonio M."/>
            <person name="Oren A."/>
            <person name="Chaudhuri R.R."/>
            <person name="La Ragione R."/>
            <person name="Hildebrand F."/>
            <person name="Pallen M.J."/>
        </authorList>
    </citation>
    <scope>NUCLEOTIDE SEQUENCE</scope>
    <source>
        <strain evidence="7">11167</strain>
    </source>
</reference>
<dbReference type="InterPro" id="IPR027417">
    <property type="entry name" value="P-loop_NTPase"/>
</dbReference>
<dbReference type="InterPro" id="IPR019591">
    <property type="entry name" value="Mrp/NBP35_ATP-bd"/>
</dbReference>
<gene>
    <name evidence="7" type="ORF">IAC42_04320</name>
</gene>
<keyword evidence="4 6" id="KW-0408">Iron</keyword>
<dbReference type="AlphaFoldDB" id="A0A9D9H9J8"/>
<sequence>MAEAENNVKDEFDLQTERIQERMDRISRKILIMSGKGGVGKTTVTVNLANALVDMGCTVGILDTDITGPNVAKMLGCEDGVLGSPDGTTLYPVEPRKNLKVVSLAFAIQDPDAPIIWRGSLKNTAIRQFLADVEWGTLDYLLIDSPPGTGDEQLTVCQSIHSLTGTIIVTTPQPVAVLDARRSVGFSRKLGCAIIGVIENMSGLKCPHCGQEIPVFGVGGGEKMCREMHVPFLGRVPMEMELREAEDSGVDFMTSGASHPSREALMEICRKINFGTACSTGRDTSFLGTPQCSPSACSACTSNCPSRKNK</sequence>
<dbReference type="PROSITE" id="PS01215">
    <property type="entry name" value="MRP"/>
    <property type="match status" value="1"/>
</dbReference>
<evidence type="ECO:0000313" key="8">
    <source>
        <dbReference type="Proteomes" id="UP000823633"/>
    </source>
</evidence>
<dbReference type="CDD" id="cd02037">
    <property type="entry name" value="Mrp_NBP35"/>
    <property type="match status" value="1"/>
</dbReference>
<comment type="caution">
    <text evidence="7">The sequence shown here is derived from an EMBL/GenBank/DDBJ whole genome shotgun (WGS) entry which is preliminary data.</text>
</comment>
<protein>
    <recommendedName>
        <fullName evidence="6">Iron-sulfur cluster carrier protein</fullName>
    </recommendedName>
</protein>
<comment type="function">
    <text evidence="6">Binds and transfers iron-sulfur (Fe-S) clusters to target apoproteins. Can hydrolyze ATP.</text>
</comment>
<evidence type="ECO:0000256" key="3">
    <source>
        <dbReference type="ARBA" id="ARBA00022840"/>
    </source>
</evidence>
<dbReference type="Proteomes" id="UP000823633">
    <property type="component" value="Unassembled WGS sequence"/>
</dbReference>
<evidence type="ECO:0000256" key="2">
    <source>
        <dbReference type="ARBA" id="ARBA00022741"/>
    </source>
</evidence>
<reference evidence="7" key="1">
    <citation type="submission" date="2020-10" db="EMBL/GenBank/DDBJ databases">
        <authorList>
            <person name="Gilroy R."/>
        </authorList>
    </citation>
    <scope>NUCLEOTIDE SEQUENCE</scope>
    <source>
        <strain evidence="7">11167</strain>
    </source>
</reference>
<dbReference type="GO" id="GO:0005524">
    <property type="term" value="F:ATP binding"/>
    <property type="evidence" value="ECO:0007669"/>
    <property type="project" value="UniProtKB-UniRule"/>
</dbReference>
<proteinExistence type="inferred from homology"/>
<keyword evidence="5 6" id="KW-0411">Iron-sulfur</keyword>
<keyword evidence="3 6" id="KW-0067">ATP-binding</keyword>
<dbReference type="GO" id="GO:0051536">
    <property type="term" value="F:iron-sulfur cluster binding"/>
    <property type="evidence" value="ECO:0007669"/>
    <property type="project" value="UniProtKB-UniRule"/>
</dbReference>
<dbReference type="PANTHER" id="PTHR23264">
    <property type="entry name" value="NUCLEOTIDE-BINDING PROTEIN NBP35 YEAST -RELATED"/>
    <property type="match status" value="1"/>
</dbReference>
<dbReference type="InterPro" id="IPR000808">
    <property type="entry name" value="Mrp-like_CS"/>
</dbReference>
<evidence type="ECO:0000313" key="7">
    <source>
        <dbReference type="EMBL" id="MBO8442964.1"/>
    </source>
</evidence>
<evidence type="ECO:0000256" key="4">
    <source>
        <dbReference type="ARBA" id="ARBA00023004"/>
    </source>
</evidence>
<keyword evidence="2 6" id="KW-0547">Nucleotide-binding</keyword>
<dbReference type="EMBL" id="JADIMU010000027">
    <property type="protein sequence ID" value="MBO8442964.1"/>
    <property type="molecule type" value="Genomic_DNA"/>
</dbReference>
<dbReference type="InterPro" id="IPR033756">
    <property type="entry name" value="YlxH/NBP35"/>
</dbReference>
<comment type="similarity">
    <text evidence="6">Belongs to the Mrp/NBP35 ATP-binding proteins family.</text>
</comment>
<dbReference type="GO" id="GO:0016887">
    <property type="term" value="F:ATP hydrolysis activity"/>
    <property type="evidence" value="ECO:0007669"/>
    <property type="project" value="UniProtKB-UniRule"/>
</dbReference>
<name>A0A9D9H9J8_9SPIR</name>
<feature type="binding site" evidence="6">
    <location>
        <begin position="35"/>
        <end position="42"/>
    </location>
    <ligand>
        <name>ATP</name>
        <dbReference type="ChEBI" id="CHEBI:30616"/>
    </ligand>
</feature>
<accession>A0A9D9H9J8</accession>
<organism evidence="7 8">
    <name type="scientific">Candidatus Aphodenecus pullistercoris</name>
    <dbReference type="NCBI Taxonomy" id="2840669"/>
    <lineage>
        <taxon>Bacteria</taxon>
        <taxon>Pseudomonadati</taxon>
        <taxon>Spirochaetota</taxon>
        <taxon>Spirochaetia</taxon>
        <taxon>Spirochaetales</taxon>
        <taxon>Candidatus Aphodenecus</taxon>
    </lineage>
</organism>
<dbReference type="FunFam" id="3.40.50.300:FF:001119">
    <property type="entry name" value="Iron-sulfur cluster carrier protein"/>
    <property type="match status" value="1"/>
</dbReference>
<evidence type="ECO:0000256" key="1">
    <source>
        <dbReference type="ARBA" id="ARBA00022723"/>
    </source>
</evidence>
<dbReference type="SUPFAM" id="SSF52540">
    <property type="entry name" value="P-loop containing nucleoside triphosphate hydrolases"/>
    <property type="match status" value="1"/>
</dbReference>
<dbReference type="HAMAP" id="MF_02040">
    <property type="entry name" value="Mrp_NBP35"/>
    <property type="match status" value="1"/>
</dbReference>
<dbReference type="Pfam" id="PF10609">
    <property type="entry name" value="ParA"/>
    <property type="match status" value="1"/>
</dbReference>
<keyword evidence="1 6" id="KW-0479">Metal-binding</keyword>
<dbReference type="PANTHER" id="PTHR23264:SF19">
    <property type="entry name" value="CYTOSOLIC FE-S CLUSTER ASSEMBLY FACTOR NUBP2"/>
    <property type="match status" value="1"/>
</dbReference>
<evidence type="ECO:0000256" key="5">
    <source>
        <dbReference type="ARBA" id="ARBA00023014"/>
    </source>
</evidence>
<evidence type="ECO:0000256" key="6">
    <source>
        <dbReference type="HAMAP-Rule" id="MF_02040"/>
    </source>
</evidence>
<comment type="subunit">
    <text evidence="6">Homodimer.</text>
</comment>
<dbReference type="GO" id="GO:0005829">
    <property type="term" value="C:cytosol"/>
    <property type="evidence" value="ECO:0007669"/>
    <property type="project" value="TreeGrafter"/>
</dbReference>
<dbReference type="GO" id="GO:0046872">
    <property type="term" value="F:metal ion binding"/>
    <property type="evidence" value="ECO:0007669"/>
    <property type="project" value="UniProtKB-KW"/>
</dbReference>